<organism evidence="2 3">
    <name type="scientific">Nocardioides jiangsuensis</name>
    <dbReference type="NCBI Taxonomy" id="2866161"/>
    <lineage>
        <taxon>Bacteria</taxon>
        <taxon>Bacillati</taxon>
        <taxon>Actinomycetota</taxon>
        <taxon>Actinomycetes</taxon>
        <taxon>Propionibacteriales</taxon>
        <taxon>Nocardioidaceae</taxon>
        <taxon>Nocardioides</taxon>
    </lineage>
</organism>
<proteinExistence type="predicted"/>
<evidence type="ECO:0000313" key="3">
    <source>
        <dbReference type="Proteomes" id="UP000754710"/>
    </source>
</evidence>
<name>A0ABS7RJN5_9ACTN</name>
<feature type="region of interest" description="Disordered" evidence="1">
    <location>
        <begin position="206"/>
        <end position="229"/>
    </location>
</feature>
<dbReference type="Pfam" id="PF13624">
    <property type="entry name" value="SurA_N_3"/>
    <property type="match status" value="1"/>
</dbReference>
<accession>A0ABS7RJN5</accession>
<dbReference type="EMBL" id="JAIEZQ010000002">
    <property type="protein sequence ID" value="MBY9075216.1"/>
    <property type="molecule type" value="Genomic_DNA"/>
</dbReference>
<dbReference type="InterPro" id="IPR027304">
    <property type="entry name" value="Trigger_fact/SurA_dom_sf"/>
</dbReference>
<dbReference type="PROSITE" id="PS51257">
    <property type="entry name" value="PROKAR_LIPOPROTEIN"/>
    <property type="match status" value="1"/>
</dbReference>
<dbReference type="SUPFAM" id="SSF109998">
    <property type="entry name" value="Triger factor/SurA peptide-binding domain-like"/>
    <property type="match status" value="1"/>
</dbReference>
<evidence type="ECO:0000313" key="2">
    <source>
        <dbReference type="EMBL" id="MBY9075216.1"/>
    </source>
</evidence>
<protein>
    <submittedName>
        <fullName evidence="2">SurA N-terminal domain-containing protein</fullName>
    </submittedName>
</protein>
<gene>
    <name evidence="2" type="ORF">K1X13_10340</name>
</gene>
<comment type="caution">
    <text evidence="2">The sequence shown here is derived from an EMBL/GenBank/DDBJ whole genome shotgun (WGS) entry which is preliminary data.</text>
</comment>
<keyword evidence="3" id="KW-1185">Reference proteome</keyword>
<reference evidence="2 3" key="1">
    <citation type="submission" date="2021-08" db="EMBL/GenBank/DDBJ databases">
        <title>Nocardioides bacterium WL0053 sp. nov., isolated from the sediment.</title>
        <authorList>
            <person name="Wang L."/>
            <person name="Zhang D."/>
            <person name="Zhang A."/>
        </authorList>
    </citation>
    <scope>NUCLEOTIDE SEQUENCE [LARGE SCALE GENOMIC DNA]</scope>
    <source>
        <strain evidence="2 3">WL0053</strain>
    </source>
</reference>
<dbReference type="RefSeq" id="WP_221024992.1">
    <property type="nucleotide sequence ID" value="NZ_JAIEZQ010000002.1"/>
</dbReference>
<dbReference type="Proteomes" id="UP000754710">
    <property type="component" value="Unassembled WGS sequence"/>
</dbReference>
<evidence type="ECO:0000256" key="1">
    <source>
        <dbReference type="SAM" id="MobiDB-lite"/>
    </source>
</evidence>
<sequence length="229" mass="23660">MSVARRRWRPARLSALAAAVMVVSGCGSVHPGSAAVVGSQSISHAEVDDVAAALCSANLESAKAQGQAAQALPTRGVREGALQILLETELNQQFGEAEGVAANKQQVSQAVQQNAQGIALLPADQQEDFRTALAGYAEGQLMLIEVGREALGADATDDEAIAEGTRLRGPFVDSLDVEVDPRYGTFEDGAFKRGGTALSVAASSQARAGERANPPAGYVSTLPVSQQCS</sequence>